<comment type="caution">
    <text evidence="7">The sequence shown here is derived from an EMBL/GenBank/DDBJ whole genome shotgun (WGS) entry which is preliminary data.</text>
</comment>
<dbReference type="NCBIfam" id="TIGR02872">
    <property type="entry name" value="spore_ytvI"/>
    <property type="match status" value="1"/>
</dbReference>
<keyword evidence="3 6" id="KW-0812">Transmembrane</keyword>
<feature type="transmembrane region" description="Helical" evidence="6">
    <location>
        <begin position="164"/>
        <end position="185"/>
    </location>
</feature>
<reference evidence="7 8" key="1">
    <citation type="submission" date="2023-10" db="EMBL/GenBank/DDBJ databases">
        <title>Virgibacillus soli CC-YMP-6 genome.</title>
        <authorList>
            <person name="Miliotis G."/>
            <person name="Sengupta P."/>
            <person name="Hameed A."/>
            <person name="Chuvochina M."/>
            <person name="Mcdonagh F."/>
            <person name="Simpson A.C."/>
            <person name="Singh N.K."/>
            <person name="Rekha P.D."/>
            <person name="Raman K."/>
            <person name="Hugenholtz P."/>
            <person name="Venkateswaran K."/>
        </authorList>
    </citation>
    <scope>NUCLEOTIDE SEQUENCE [LARGE SCALE GENOMIC DNA]</scope>
    <source>
        <strain evidence="7 8">CC-YMP-6</strain>
    </source>
</reference>
<feature type="transmembrane region" description="Helical" evidence="6">
    <location>
        <begin position="286"/>
        <end position="304"/>
    </location>
</feature>
<comment type="similarity">
    <text evidence="2">Belongs to the autoinducer-2 exporter (AI-2E) (TC 2.A.86) family.</text>
</comment>
<evidence type="ECO:0000313" key="7">
    <source>
        <dbReference type="EMBL" id="MDY0408652.1"/>
    </source>
</evidence>
<dbReference type="Proteomes" id="UP001275315">
    <property type="component" value="Unassembled WGS sequence"/>
</dbReference>
<keyword evidence="4 6" id="KW-1133">Transmembrane helix</keyword>
<accession>A0ABU5CQJ3</accession>
<evidence type="ECO:0000256" key="4">
    <source>
        <dbReference type="ARBA" id="ARBA00022989"/>
    </source>
</evidence>
<dbReference type="Pfam" id="PF01594">
    <property type="entry name" value="AI-2E_transport"/>
    <property type="match status" value="1"/>
</dbReference>
<dbReference type="PANTHER" id="PTHR21716:SF68">
    <property type="entry name" value="TRANSPORT PROTEIN YTVI-RELATED"/>
    <property type="match status" value="1"/>
</dbReference>
<keyword evidence="8" id="KW-1185">Reference proteome</keyword>
<sequence>MYKQFSQQLIRALFVLFIPITVYLLCMYTLPYIYPFLIAFIIAFTIQPVVNFLQFHLRFPRIIATITVMLVCFTLLFGIIFMILTELIQGTVYLANQLPSYYQTFISQISDIIHQYTLKITSIFKNINPQFNDTFDIYVKQMTNYVGTTGANMLRDMLFQIPSTLLLIPTSVTVFIFIGLATFFFTKDWNYFKRRAFTILPQHWRKNSSSVFRELKHALFGYLKAQVILICISSVIILFGLLILQIEHALTIALFATVADILPLIGTGIIFIPWILYLFFTGNYPLTISLAILYMIVIITRQLLEPKILSANIGINPLLGLFVLFVSMQMWGLSGIVLAPIILICIVMLVKLKLFHTIWHFIKGKSNS</sequence>
<evidence type="ECO:0000313" key="8">
    <source>
        <dbReference type="Proteomes" id="UP001275315"/>
    </source>
</evidence>
<comment type="subcellular location">
    <subcellularLocation>
        <location evidence="1">Membrane</location>
        <topology evidence="1">Multi-pass membrane protein</topology>
    </subcellularLocation>
</comment>
<feature type="transmembrane region" description="Helical" evidence="6">
    <location>
        <begin position="324"/>
        <end position="350"/>
    </location>
</feature>
<feature type="transmembrane region" description="Helical" evidence="6">
    <location>
        <begin position="252"/>
        <end position="279"/>
    </location>
</feature>
<feature type="transmembrane region" description="Helical" evidence="6">
    <location>
        <begin position="222"/>
        <end position="246"/>
    </location>
</feature>
<dbReference type="RefSeq" id="WP_320379367.1">
    <property type="nucleotide sequence ID" value="NZ_JAWDIQ010000001.1"/>
</dbReference>
<evidence type="ECO:0000256" key="5">
    <source>
        <dbReference type="ARBA" id="ARBA00023136"/>
    </source>
</evidence>
<feature type="transmembrane region" description="Helical" evidence="6">
    <location>
        <begin position="12"/>
        <end position="30"/>
    </location>
</feature>
<evidence type="ECO:0000256" key="3">
    <source>
        <dbReference type="ARBA" id="ARBA00022692"/>
    </source>
</evidence>
<dbReference type="InterPro" id="IPR014227">
    <property type="entry name" value="YtvI-like"/>
</dbReference>
<gene>
    <name evidence="7" type="primary">ytvI</name>
    <name evidence="7" type="ORF">RWD45_08895</name>
</gene>
<name>A0ABU5CQJ3_9BACI</name>
<dbReference type="EMBL" id="JAWDIQ010000001">
    <property type="protein sequence ID" value="MDY0408652.1"/>
    <property type="molecule type" value="Genomic_DNA"/>
</dbReference>
<evidence type="ECO:0000256" key="1">
    <source>
        <dbReference type="ARBA" id="ARBA00004141"/>
    </source>
</evidence>
<protein>
    <submittedName>
        <fullName evidence="7">Sporulation integral membrane protein YtvI</fullName>
    </submittedName>
</protein>
<feature type="transmembrane region" description="Helical" evidence="6">
    <location>
        <begin position="62"/>
        <end position="84"/>
    </location>
</feature>
<dbReference type="InterPro" id="IPR002549">
    <property type="entry name" value="AI-2E-like"/>
</dbReference>
<proteinExistence type="inferred from homology"/>
<dbReference type="PANTHER" id="PTHR21716">
    <property type="entry name" value="TRANSMEMBRANE PROTEIN"/>
    <property type="match status" value="1"/>
</dbReference>
<organism evidence="7 8">
    <name type="scientific">Paracerasibacillus soli</name>
    <dbReference type="NCBI Taxonomy" id="480284"/>
    <lineage>
        <taxon>Bacteria</taxon>
        <taxon>Bacillati</taxon>
        <taxon>Bacillota</taxon>
        <taxon>Bacilli</taxon>
        <taxon>Bacillales</taxon>
        <taxon>Bacillaceae</taxon>
        <taxon>Paracerasibacillus</taxon>
    </lineage>
</organism>
<evidence type="ECO:0000256" key="6">
    <source>
        <dbReference type="SAM" id="Phobius"/>
    </source>
</evidence>
<evidence type="ECO:0000256" key="2">
    <source>
        <dbReference type="ARBA" id="ARBA00009773"/>
    </source>
</evidence>
<keyword evidence="5 6" id="KW-0472">Membrane</keyword>